<dbReference type="EMBL" id="UGYZ01000002">
    <property type="protein sequence ID" value="SUJ14664.1"/>
    <property type="molecule type" value="Genomic_DNA"/>
</dbReference>
<dbReference type="RefSeq" id="WP_115362619.1">
    <property type="nucleotide sequence ID" value="NZ_CP038012.1"/>
</dbReference>
<dbReference type="Proteomes" id="UP000254519">
    <property type="component" value="Unassembled WGS sequence"/>
</dbReference>
<evidence type="ECO:0000256" key="1">
    <source>
        <dbReference type="ARBA" id="ARBA00001968"/>
    </source>
</evidence>
<dbReference type="PANTHER" id="PTHR48073">
    <property type="entry name" value="O-SUCCINYLBENZOATE SYNTHASE-RELATED"/>
    <property type="match status" value="1"/>
</dbReference>
<dbReference type="SMART" id="SM00922">
    <property type="entry name" value="MR_MLE"/>
    <property type="match status" value="1"/>
</dbReference>
<dbReference type="GO" id="GO:0046872">
    <property type="term" value="F:metal ion binding"/>
    <property type="evidence" value="ECO:0007669"/>
    <property type="project" value="UniProtKB-KW"/>
</dbReference>
<dbReference type="GO" id="GO:0016854">
    <property type="term" value="F:racemase and epimerase activity"/>
    <property type="evidence" value="ECO:0007669"/>
    <property type="project" value="UniProtKB-ARBA"/>
</dbReference>
<dbReference type="NCBIfam" id="TIGR01928">
    <property type="entry name" value="menC_lowGC_arch"/>
    <property type="match status" value="1"/>
</dbReference>
<proteinExistence type="predicted"/>
<accession>A0A380C7Y3</accession>
<reference evidence="8 9" key="1">
    <citation type="submission" date="2018-06" db="EMBL/GenBank/DDBJ databases">
        <authorList>
            <consortium name="Pathogen Informatics"/>
            <person name="Doyle S."/>
        </authorList>
    </citation>
    <scope>NUCLEOTIDE SEQUENCE [LARGE SCALE GENOMIC DNA]</scope>
    <source>
        <strain evidence="9">ATCC 11859 / DSM 33 / NCIB 8841 / NCTC 4822</strain>
    </source>
</reference>
<comment type="cofactor">
    <cofactor evidence="1">
        <name>a divalent metal cation</name>
        <dbReference type="ChEBI" id="CHEBI:60240"/>
    </cofactor>
</comment>
<dbReference type="PANTHER" id="PTHR48073:SF5">
    <property type="entry name" value="O-SUCCINYLBENZOATE SYNTHASE"/>
    <property type="match status" value="1"/>
</dbReference>
<dbReference type="GO" id="GO:0043748">
    <property type="term" value="F:O-succinylbenzoate synthase activity"/>
    <property type="evidence" value="ECO:0007669"/>
    <property type="project" value="UniProtKB-EC"/>
</dbReference>
<keyword evidence="9" id="KW-1185">Reference proteome</keyword>
<evidence type="ECO:0000313" key="9">
    <source>
        <dbReference type="Proteomes" id="UP000254519"/>
    </source>
</evidence>
<name>A0A380C7Y3_SPOPA</name>
<dbReference type="SUPFAM" id="SSF54826">
    <property type="entry name" value="Enolase N-terminal domain-like"/>
    <property type="match status" value="1"/>
</dbReference>
<dbReference type="SFLD" id="SFLDF00009">
    <property type="entry name" value="o-succinylbenzoate_synthase"/>
    <property type="match status" value="1"/>
</dbReference>
<dbReference type="InterPro" id="IPR013341">
    <property type="entry name" value="Mandelate_racemase_N_dom"/>
</dbReference>
<sequence length="370" mass="41432">MVASTIKEIRLHRLSIPLKNSFLTHLQSVQERESIVLEMVEETGSIGLGECIAFSSPWYTEETVQTCWDALENWLVPSILNQQMTHPSTFLNLMKHVKGNRMAKAAIDLAAWDLFSKRKNVPLWQGIGGVRKEIDAGIVLTGAINESMYEQVERAMQTGYKRVKLKIDETTDPKALENLIRFYPSILFFGDANGLFSKLGLNALQSFDHVGLTLIEQPFGEDEWALHHQASRRMKTPIALDESIRSVADVERMIEAKAGKIIVLKPGRVGGISEAIQIHDLAVQHRIPVWIGGMIELGISKAHNLALASLSQMTLPGDFSASNYFWHEDIVNPTIDVINGTITLSEKPGIGYDIDSKNIKKFRIDFRVLT</sequence>
<dbReference type="InterPro" id="IPR036849">
    <property type="entry name" value="Enolase-like_C_sf"/>
</dbReference>
<evidence type="ECO:0000256" key="5">
    <source>
        <dbReference type="ARBA" id="ARBA00029491"/>
    </source>
</evidence>
<evidence type="ECO:0000313" key="8">
    <source>
        <dbReference type="EMBL" id="SUJ14664.1"/>
    </source>
</evidence>
<dbReference type="InterPro" id="IPR013342">
    <property type="entry name" value="Mandelate_racemase_C"/>
</dbReference>
<evidence type="ECO:0000256" key="4">
    <source>
        <dbReference type="ARBA" id="ARBA00023239"/>
    </source>
</evidence>
<keyword evidence="3" id="KW-0460">Magnesium</keyword>
<dbReference type="InterPro" id="IPR029065">
    <property type="entry name" value="Enolase_C-like"/>
</dbReference>
<evidence type="ECO:0000256" key="3">
    <source>
        <dbReference type="ARBA" id="ARBA00022842"/>
    </source>
</evidence>
<dbReference type="Gene3D" id="3.30.390.10">
    <property type="entry name" value="Enolase-like, N-terminal domain"/>
    <property type="match status" value="1"/>
</dbReference>
<dbReference type="EC" id="4.2.1.113" evidence="5 6"/>
<gene>
    <name evidence="8" type="primary">menC_2</name>
    <name evidence="8" type="ORF">NCTC4822_02491</name>
</gene>
<evidence type="ECO:0000256" key="2">
    <source>
        <dbReference type="ARBA" id="ARBA00022723"/>
    </source>
</evidence>
<dbReference type="UniPathway" id="UPA01057">
    <property type="reaction ID" value="UER00165"/>
</dbReference>
<dbReference type="Gene3D" id="3.20.20.120">
    <property type="entry name" value="Enolase-like C-terminal domain"/>
    <property type="match status" value="1"/>
</dbReference>
<dbReference type="SFLD" id="SFLDS00001">
    <property type="entry name" value="Enolase"/>
    <property type="match status" value="1"/>
</dbReference>
<dbReference type="Pfam" id="PF02746">
    <property type="entry name" value="MR_MLE_N"/>
    <property type="match status" value="1"/>
</dbReference>
<dbReference type="SFLD" id="SFLDG00180">
    <property type="entry name" value="muconate_cycloisomerase"/>
    <property type="match status" value="1"/>
</dbReference>
<dbReference type="InterPro" id="IPR010197">
    <property type="entry name" value="OSBS/NAAAR"/>
</dbReference>
<keyword evidence="2" id="KW-0479">Metal-binding</keyword>
<evidence type="ECO:0000256" key="6">
    <source>
        <dbReference type="NCBIfam" id="TIGR01928"/>
    </source>
</evidence>
<dbReference type="GO" id="GO:0009234">
    <property type="term" value="P:menaquinone biosynthetic process"/>
    <property type="evidence" value="ECO:0007669"/>
    <property type="project" value="UniProtKB-UniRule"/>
</dbReference>
<evidence type="ECO:0000259" key="7">
    <source>
        <dbReference type="SMART" id="SM00922"/>
    </source>
</evidence>
<dbReference type="Pfam" id="PF13378">
    <property type="entry name" value="MR_MLE_C"/>
    <property type="match status" value="1"/>
</dbReference>
<dbReference type="UniPathway" id="UPA00079"/>
<protein>
    <recommendedName>
        <fullName evidence="5 6">o-succinylbenzoate synthase</fullName>
        <ecNumber evidence="5 6">4.2.1.113</ecNumber>
    </recommendedName>
</protein>
<dbReference type="SUPFAM" id="SSF51604">
    <property type="entry name" value="Enolase C-terminal domain-like"/>
    <property type="match status" value="1"/>
</dbReference>
<organism evidence="8 9">
    <name type="scientific">Sporosarcina pasteurii</name>
    <name type="common">Bacillus pasteurii</name>
    <dbReference type="NCBI Taxonomy" id="1474"/>
    <lineage>
        <taxon>Bacteria</taxon>
        <taxon>Bacillati</taxon>
        <taxon>Bacillota</taxon>
        <taxon>Bacilli</taxon>
        <taxon>Bacillales</taxon>
        <taxon>Caryophanaceae</taxon>
        <taxon>Sporosarcina</taxon>
    </lineage>
</organism>
<dbReference type="AlphaFoldDB" id="A0A380C7Y3"/>
<dbReference type="OrthoDB" id="9774531at2"/>
<feature type="domain" description="Mandelate racemase/muconate lactonizing enzyme C-terminal" evidence="7">
    <location>
        <begin position="145"/>
        <end position="237"/>
    </location>
</feature>
<dbReference type="InterPro" id="IPR029017">
    <property type="entry name" value="Enolase-like_N"/>
</dbReference>
<keyword evidence="4 8" id="KW-0456">Lyase</keyword>